<comment type="similarity">
    <text evidence="1">Belongs to the 2-oxoacid dehydrogenase family.</text>
</comment>
<dbReference type="EMBL" id="SJOL01007155">
    <property type="protein sequence ID" value="TGZ63459.1"/>
    <property type="molecule type" value="Genomic_DNA"/>
</dbReference>
<dbReference type="Gene3D" id="2.40.50.100">
    <property type="match status" value="1"/>
</dbReference>
<name>A0A4S2LQB7_OPIFE</name>
<dbReference type="InterPro" id="IPR000089">
    <property type="entry name" value="Biotin_lipoyl"/>
</dbReference>
<evidence type="ECO:0000313" key="6">
    <source>
        <dbReference type="Proteomes" id="UP000308267"/>
    </source>
</evidence>
<organism evidence="5 6">
    <name type="scientific">Opisthorchis felineus</name>
    <dbReference type="NCBI Taxonomy" id="147828"/>
    <lineage>
        <taxon>Eukaryota</taxon>
        <taxon>Metazoa</taxon>
        <taxon>Spiralia</taxon>
        <taxon>Lophotrochozoa</taxon>
        <taxon>Platyhelminthes</taxon>
        <taxon>Trematoda</taxon>
        <taxon>Digenea</taxon>
        <taxon>Opisthorchiida</taxon>
        <taxon>Opisthorchiata</taxon>
        <taxon>Opisthorchiidae</taxon>
        <taxon>Opisthorchis</taxon>
    </lineage>
</organism>
<sequence>MNRHLVSVVRRVLKVALYLSDPVSIQKIVLPGGSFGASFGSNRLGNLTCWQFHLNYHFRALRVVSVLPFAESITEGDIVWKKAVGDHVNPDGVVAEIETDRTNVPVHTHSAGVIKEILVDDGGKVVTGQEILKIEEGAVAAAAAPSASMTPASSPPPSLSPSRASVTETAVGDKKRNRQRLCNPRYEGTHTDLAYTSSTLY</sequence>
<dbReference type="GO" id="GO:0006099">
    <property type="term" value="P:tricarboxylic acid cycle"/>
    <property type="evidence" value="ECO:0007669"/>
    <property type="project" value="TreeGrafter"/>
</dbReference>
<dbReference type="InterPro" id="IPR050537">
    <property type="entry name" value="2-oxoacid_dehydrogenase"/>
</dbReference>
<dbReference type="AlphaFoldDB" id="A0A4S2LQB7"/>
<keyword evidence="2" id="KW-0450">Lipoyl</keyword>
<dbReference type="InterPro" id="IPR011053">
    <property type="entry name" value="Single_hybrid_motif"/>
</dbReference>
<dbReference type="STRING" id="147828.A0A4S2LQB7"/>
<dbReference type="Pfam" id="PF00364">
    <property type="entry name" value="Biotin_lipoyl"/>
    <property type="match status" value="1"/>
</dbReference>
<accession>A0A4S2LQB7</accession>
<evidence type="ECO:0000256" key="3">
    <source>
        <dbReference type="SAM" id="MobiDB-lite"/>
    </source>
</evidence>
<evidence type="ECO:0000256" key="2">
    <source>
        <dbReference type="ARBA" id="ARBA00022823"/>
    </source>
</evidence>
<dbReference type="PROSITE" id="PS50968">
    <property type="entry name" value="BIOTINYL_LIPOYL"/>
    <property type="match status" value="1"/>
</dbReference>
<dbReference type="GO" id="GO:0005739">
    <property type="term" value="C:mitochondrion"/>
    <property type="evidence" value="ECO:0007669"/>
    <property type="project" value="TreeGrafter"/>
</dbReference>
<dbReference type="CDD" id="cd06849">
    <property type="entry name" value="lipoyl_domain"/>
    <property type="match status" value="1"/>
</dbReference>
<protein>
    <recommendedName>
        <fullName evidence="4">Lipoyl-binding domain-containing protein</fullName>
    </recommendedName>
</protein>
<dbReference type="OrthoDB" id="5391403at2759"/>
<evidence type="ECO:0000256" key="1">
    <source>
        <dbReference type="ARBA" id="ARBA00007317"/>
    </source>
</evidence>
<dbReference type="SUPFAM" id="SSF51230">
    <property type="entry name" value="Single hybrid motif"/>
    <property type="match status" value="1"/>
</dbReference>
<comment type="caution">
    <text evidence="5">The sequence shown here is derived from an EMBL/GenBank/DDBJ whole genome shotgun (WGS) entry which is preliminary data.</text>
</comment>
<dbReference type="GO" id="GO:0004149">
    <property type="term" value="F:dihydrolipoyllysine-residue succinyltransferase activity"/>
    <property type="evidence" value="ECO:0007669"/>
    <property type="project" value="TreeGrafter"/>
</dbReference>
<dbReference type="PANTHER" id="PTHR43416:SF5">
    <property type="entry name" value="DIHYDROLIPOYLLYSINE-RESIDUE SUCCINYLTRANSFERASE COMPONENT OF 2-OXOGLUTARATE DEHYDROGENASE COMPLEX, MITOCHONDRIAL"/>
    <property type="match status" value="1"/>
</dbReference>
<gene>
    <name evidence="5" type="ORF">CRM22_006906</name>
</gene>
<proteinExistence type="inferred from homology"/>
<evidence type="ECO:0000259" key="4">
    <source>
        <dbReference type="PROSITE" id="PS50968"/>
    </source>
</evidence>
<dbReference type="Proteomes" id="UP000308267">
    <property type="component" value="Unassembled WGS sequence"/>
</dbReference>
<feature type="region of interest" description="Disordered" evidence="3">
    <location>
        <begin position="145"/>
        <end position="185"/>
    </location>
</feature>
<dbReference type="PANTHER" id="PTHR43416">
    <property type="entry name" value="DIHYDROLIPOYLLYSINE-RESIDUE SUCCINYLTRANSFERASE COMPONENT OF 2-OXOGLUTARATE DEHYDROGENASE COMPLEX, MITOCHONDRIAL-RELATED"/>
    <property type="match status" value="1"/>
</dbReference>
<keyword evidence="6" id="KW-1185">Reference proteome</keyword>
<feature type="domain" description="Lipoyl-binding" evidence="4">
    <location>
        <begin position="61"/>
        <end position="135"/>
    </location>
</feature>
<evidence type="ECO:0000313" key="5">
    <source>
        <dbReference type="EMBL" id="TGZ63459.1"/>
    </source>
</evidence>
<reference evidence="5 6" key="1">
    <citation type="journal article" date="2019" name="BMC Genomics">
        <title>New insights from Opisthorchis felineus genome: update on genomics of the epidemiologically important liver flukes.</title>
        <authorList>
            <person name="Ershov N.I."/>
            <person name="Mordvinov V.A."/>
            <person name="Prokhortchouk E.B."/>
            <person name="Pakharukova M.Y."/>
            <person name="Gunbin K.V."/>
            <person name="Ustyantsev K."/>
            <person name="Genaev M.A."/>
            <person name="Blinov A.G."/>
            <person name="Mazur A."/>
            <person name="Boulygina E."/>
            <person name="Tsygankova S."/>
            <person name="Khrameeva E."/>
            <person name="Chekanov N."/>
            <person name="Fan G."/>
            <person name="Xiao A."/>
            <person name="Zhang H."/>
            <person name="Xu X."/>
            <person name="Yang H."/>
            <person name="Solovyev V."/>
            <person name="Lee S.M."/>
            <person name="Liu X."/>
            <person name="Afonnikov D.A."/>
            <person name="Skryabin K.G."/>
        </authorList>
    </citation>
    <scope>NUCLEOTIDE SEQUENCE [LARGE SCALE GENOMIC DNA]</scope>
    <source>
        <strain evidence="5">AK-0245</strain>
        <tissue evidence="5">Whole organism</tissue>
    </source>
</reference>